<feature type="domain" description="JAB" evidence="6">
    <location>
        <begin position="23"/>
        <end position="124"/>
    </location>
</feature>
<dbReference type="GO" id="GO:0006508">
    <property type="term" value="P:proteolysis"/>
    <property type="evidence" value="ECO:0007669"/>
    <property type="project" value="UniProtKB-KW"/>
</dbReference>
<evidence type="ECO:0000313" key="8">
    <source>
        <dbReference type="Proteomes" id="UP000198915"/>
    </source>
</evidence>
<accession>A0A1I3WK49</accession>
<evidence type="ECO:0000256" key="5">
    <source>
        <dbReference type="ARBA" id="ARBA00023049"/>
    </source>
</evidence>
<name>A0A1I3WK49_9BACL</name>
<keyword evidence="4" id="KW-0862">Zinc</keyword>
<keyword evidence="1" id="KW-0645">Protease</keyword>
<keyword evidence="3" id="KW-0378">Hydrolase</keyword>
<dbReference type="STRING" id="1884381.SAMN05518846_108141"/>
<keyword evidence="5" id="KW-0482">Metalloprotease</keyword>
<dbReference type="Gene3D" id="3.40.140.10">
    <property type="entry name" value="Cytidine Deaminase, domain 2"/>
    <property type="match status" value="1"/>
</dbReference>
<dbReference type="AlphaFoldDB" id="A0A1I3WK49"/>
<dbReference type="SUPFAM" id="SSF102712">
    <property type="entry name" value="JAB1/MPN domain"/>
    <property type="match status" value="1"/>
</dbReference>
<evidence type="ECO:0000256" key="4">
    <source>
        <dbReference type="ARBA" id="ARBA00022833"/>
    </source>
</evidence>
<dbReference type="GO" id="GO:0046872">
    <property type="term" value="F:metal ion binding"/>
    <property type="evidence" value="ECO:0007669"/>
    <property type="project" value="UniProtKB-KW"/>
</dbReference>
<evidence type="ECO:0000256" key="2">
    <source>
        <dbReference type="ARBA" id="ARBA00022723"/>
    </source>
</evidence>
<dbReference type="Pfam" id="PF14464">
    <property type="entry name" value="Prok-JAB"/>
    <property type="match status" value="1"/>
</dbReference>
<sequence length="148" mass="17546">MRNVYIDACSFEKMKKLTIEYPHYENGGLLFGRMNPEWIRIYDVSDAGQNAIRTKYGVTFDSSYLQQYTEERLKEDIFVIGTWHSHPAPYGLDPSPIDISTMRKMGKLFDEAYLPIYFIVKVEKNNFFANVYTIEERSVIRQEKFWMV</sequence>
<dbReference type="Proteomes" id="UP000198915">
    <property type="component" value="Unassembled WGS sequence"/>
</dbReference>
<evidence type="ECO:0000259" key="6">
    <source>
        <dbReference type="Pfam" id="PF14464"/>
    </source>
</evidence>
<reference evidence="8" key="1">
    <citation type="submission" date="2016-10" db="EMBL/GenBank/DDBJ databases">
        <authorList>
            <person name="Varghese N."/>
            <person name="Submissions S."/>
        </authorList>
    </citation>
    <scope>NUCLEOTIDE SEQUENCE [LARGE SCALE GENOMIC DNA]</scope>
    <source>
        <strain evidence="8">OK042</strain>
    </source>
</reference>
<gene>
    <name evidence="7" type="ORF">SAMN05518846_108141</name>
</gene>
<keyword evidence="8" id="KW-1185">Reference proteome</keyword>
<protein>
    <submittedName>
        <fullName evidence="7">Integrative and conjugative element protein, VC0181 family</fullName>
    </submittedName>
</protein>
<evidence type="ECO:0000256" key="1">
    <source>
        <dbReference type="ARBA" id="ARBA00022670"/>
    </source>
</evidence>
<proteinExistence type="predicted"/>
<evidence type="ECO:0000256" key="3">
    <source>
        <dbReference type="ARBA" id="ARBA00022801"/>
    </source>
</evidence>
<organism evidence="7 8">
    <name type="scientific">Brevibacillus centrosporus</name>
    <dbReference type="NCBI Taxonomy" id="54910"/>
    <lineage>
        <taxon>Bacteria</taxon>
        <taxon>Bacillati</taxon>
        <taxon>Bacillota</taxon>
        <taxon>Bacilli</taxon>
        <taxon>Bacillales</taxon>
        <taxon>Paenibacillaceae</taxon>
        <taxon>Brevibacillus</taxon>
    </lineage>
</organism>
<dbReference type="InterPro" id="IPR028090">
    <property type="entry name" value="JAB_dom_prok"/>
</dbReference>
<dbReference type="RefSeq" id="WP_092269309.1">
    <property type="nucleotide sequence ID" value="NZ_FORT01000008.1"/>
</dbReference>
<dbReference type="GO" id="GO:0008237">
    <property type="term" value="F:metallopeptidase activity"/>
    <property type="evidence" value="ECO:0007669"/>
    <property type="project" value="UniProtKB-KW"/>
</dbReference>
<evidence type="ECO:0000313" key="7">
    <source>
        <dbReference type="EMBL" id="SFK07237.1"/>
    </source>
</evidence>
<keyword evidence="2" id="KW-0479">Metal-binding</keyword>
<dbReference type="EMBL" id="FORT01000008">
    <property type="protein sequence ID" value="SFK07237.1"/>
    <property type="molecule type" value="Genomic_DNA"/>
</dbReference>